<gene>
    <name evidence="1" type="ORF">G5I_13025</name>
</gene>
<dbReference type="InParanoid" id="F4X3W2"/>
<dbReference type="Proteomes" id="UP000007755">
    <property type="component" value="Unassembled WGS sequence"/>
</dbReference>
<sequence>MEDAQRLRYNALPYRVYTLGCVKRVHKSYPHKTAVGIQSASIRTTFCETVLAAATTTVTVTDKDGEARAQTTIRSITYPARTSLEQEYRIDRLPKSARKRDTREFGRNDALGNAINYNTELSRDNSVGA</sequence>
<name>F4X3W2_ACREC</name>
<evidence type="ECO:0000313" key="2">
    <source>
        <dbReference type="Proteomes" id="UP000007755"/>
    </source>
</evidence>
<proteinExistence type="predicted"/>
<keyword evidence="2" id="KW-1185">Reference proteome</keyword>
<dbReference type="AlphaFoldDB" id="F4X3W2"/>
<organism evidence="2">
    <name type="scientific">Acromyrmex echinatior</name>
    <name type="common">Panamanian leafcutter ant</name>
    <name type="synonym">Acromyrmex octospinosus echinatior</name>
    <dbReference type="NCBI Taxonomy" id="103372"/>
    <lineage>
        <taxon>Eukaryota</taxon>
        <taxon>Metazoa</taxon>
        <taxon>Ecdysozoa</taxon>
        <taxon>Arthropoda</taxon>
        <taxon>Hexapoda</taxon>
        <taxon>Insecta</taxon>
        <taxon>Pterygota</taxon>
        <taxon>Neoptera</taxon>
        <taxon>Endopterygota</taxon>
        <taxon>Hymenoptera</taxon>
        <taxon>Apocrita</taxon>
        <taxon>Aculeata</taxon>
        <taxon>Formicoidea</taxon>
        <taxon>Formicidae</taxon>
        <taxon>Myrmicinae</taxon>
        <taxon>Acromyrmex</taxon>
    </lineage>
</organism>
<accession>F4X3W2</accession>
<evidence type="ECO:0000313" key="1">
    <source>
        <dbReference type="EMBL" id="EGI58909.1"/>
    </source>
</evidence>
<protein>
    <submittedName>
        <fullName evidence="1">Uncharacterized protein</fullName>
    </submittedName>
</protein>
<reference evidence="1" key="1">
    <citation type="submission" date="2011-02" db="EMBL/GenBank/DDBJ databases">
        <title>The genome of the leaf-cutting ant Acromyrmex echinatior suggests key adaptations to social evolution and fungus farming.</title>
        <authorList>
            <person name="Nygaard S."/>
            <person name="Zhang G."/>
        </authorList>
    </citation>
    <scope>NUCLEOTIDE SEQUENCE</scope>
</reference>
<dbReference type="EMBL" id="GL888624">
    <property type="protein sequence ID" value="EGI58909.1"/>
    <property type="molecule type" value="Genomic_DNA"/>
</dbReference>